<evidence type="ECO:0000256" key="10">
    <source>
        <dbReference type="ARBA" id="ARBA00023270"/>
    </source>
</evidence>
<feature type="site" description="Part of a proton relay during catalysis" evidence="12">
    <location>
        <position position="109"/>
    </location>
</feature>
<dbReference type="InterPro" id="IPR020624">
    <property type="entry name" value="Schiff_base-form_aldolases_CS"/>
</dbReference>
<dbReference type="Pfam" id="PF00701">
    <property type="entry name" value="DHDPS"/>
    <property type="match status" value="1"/>
</dbReference>
<evidence type="ECO:0000256" key="5">
    <source>
        <dbReference type="ARBA" id="ARBA00022490"/>
    </source>
</evidence>
<dbReference type="PROSITE" id="PS00665">
    <property type="entry name" value="DHDPS_1"/>
    <property type="match status" value="1"/>
</dbReference>
<dbReference type="PRINTS" id="PR00146">
    <property type="entry name" value="DHPICSNTHASE"/>
</dbReference>
<name>A0A558JDX1_9GAMM</name>
<evidence type="ECO:0000256" key="15">
    <source>
        <dbReference type="PIRSR" id="PIRSR001365-2"/>
    </source>
</evidence>
<evidence type="ECO:0000256" key="12">
    <source>
        <dbReference type="HAMAP-Rule" id="MF_00418"/>
    </source>
</evidence>
<keyword evidence="6 12" id="KW-0028">Amino-acid biosynthesis</keyword>
<dbReference type="SUPFAM" id="SSF51569">
    <property type="entry name" value="Aldolase"/>
    <property type="match status" value="1"/>
</dbReference>
<dbReference type="UniPathway" id="UPA00034">
    <property type="reaction ID" value="UER00017"/>
</dbReference>
<dbReference type="PIRSF" id="PIRSF001365">
    <property type="entry name" value="DHDPS"/>
    <property type="match status" value="1"/>
</dbReference>
<feature type="binding site" evidence="12 15">
    <location>
        <position position="47"/>
    </location>
    <ligand>
        <name>pyruvate</name>
        <dbReference type="ChEBI" id="CHEBI:15361"/>
    </ligand>
</feature>
<organism evidence="16 17">
    <name type="scientific">Vreelandella titanicae</name>
    <dbReference type="NCBI Taxonomy" id="664683"/>
    <lineage>
        <taxon>Bacteria</taxon>
        <taxon>Pseudomonadati</taxon>
        <taxon>Pseudomonadota</taxon>
        <taxon>Gammaproteobacteria</taxon>
        <taxon>Oceanospirillales</taxon>
        <taxon>Halomonadaceae</taxon>
        <taxon>Vreelandella</taxon>
    </lineage>
</organism>
<dbReference type="GO" id="GO:0009089">
    <property type="term" value="P:lysine biosynthetic process via diaminopimelate"/>
    <property type="evidence" value="ECO:0007669"/>
    <property type="project" value="UniProtKB-UniRule"/>
</dbReference>
<evidence type="ECO:0000256" key="7">
    <source>
        <dbReference type="ARBA" id="ARBA00022915"/>
    </source>
</evidence>
<dbReference type="GO" id="GO:0005829">
    <property type="term" value="C:cytosol"/>
    <property type="evidence" value="ECO:0007669"/>
    <property type="project" value="TreeGrafter"/>
</dbReference>
<evidence type="ECO:0000256" key="1">
    <source>
        <dbReference type="ARBA" id="ARBA00003294"/>
    </source>
</evidence>
<keyword evidence="8 12" id="KW-0457">Lysine biosynthesis</keyword>
<evidence type="ECO:0000313" key="16">
    <source>
        <dbReference type="EMBL" id="TVU91825.1"/>
    </source>
</evidence>
<dbReference type="CDD" id="cd00408">
    <property type="entry name" value="DHDPS-like"/>
    <property type="match status" value="1"/>
</dbReference>
<dbReference type="SMART" id="SM01130">
    <property type="entry name" value="DHDPS"/>
    <property type="match status" value="1"/>
</dbReference>
<proteinExistence type="inferred from homology"/>
<dbReference type="HAMAP" id="MF_00418">
    <property type="entry name" value="DapA"/>
    <property type="match status" value="1"/>
</dbReference>
<comment type="caution">
    <text evidence="16">The sequence shown here is derived from an EMBL/GenBank/DDBJ whole genome shotgun (WGS) entry which is preliminary data.</text>
</comment>
<comment type="caution">
    <text evidence="12">Was originally thought to be a dihydrodipicolinate synthase (DHDPS), catalyzing the condensation of (S)-aspartate-beta-semialdehyde [(S)-ASA] and pyruvate to dihydrodipicolinate (DHDP). However, it was shown in E.coli that the product of the enzymatic reaction is not dihydrodipicolinate but in fact (4S)-4-hydroxy-2,3,4,5-tetrahydro-(2S)-dipicolinic acid (HTPA), and that the consecutive dehydration reaction leading to DHDP is not spontaneous but catalyzed by DapB.</text>
</comment>
<dbReference type="EC" id="4.3.3.7" evidence="4 12"/>
<evidence type="ECO:0000256" key="8">
    <source>
        <dbReference type="ARBA" id="ARBA00023154"/>
    </source>
</evidence>
<dbReference type="PANTHER" id="PTHR12128:SF66">
    <property type="entry name" value="4-HYDROXY-2-OXOGLUTARATE ALDOLASE, MITOCHONDRIAL"/>
    <property type="match status" value="1"/>
</dbReference>
<evidence type="ECO:0000256" key="14">
    <source>
        <dbReference type="PIRSR" id="PIRSR001365-1"/>
    </source>
</evidence>
<evidence type="ECO:0000256" key="4">
    <source>
        <dbReference type="ARBA" id="ARBA00012086"/>
    </source>
</evidence>
<evidence type="ECO:0000256" key="2">
    <source>
        <dbReference type="ARBA" id="ARBA00005120"/>
    </source>
</evidence>
<keyword evidence="9 12" id="KW-0456">Lyase</keyword>
<evidence type="ECO:0000256" key="6">
    <source>
        <dbReference type="ARBA" id="ARBA00022605"/>
    </source>
</evidence>
<dbReference type="InterPro" id="IPR013785">
    <property type="entry name" value="Aldolase_TIM"/>
</dbReference>
<keyword evidence="10 12" id="KW-0704">Schiff base</keyword>
<evidence type="ECO:0000256" key="13">
    <source>
        <dbReference type="PIRNR" id="PIRNR001365"/>
    </source>
</evidence>
<keyword evidence="5 12" id="KW-0963">Cytoplasm</keyword>
<dbReference type="PANTHER" id="PTHR12128">
    <property type="entry name" value="DIHYDRODIPICOLINATE SYNTHASE"/>
    <property type="match status" value="1"/>
</dbReference>
<comment type="function">
    <text evidence="1 12">Catalyzes the condensation of (S)-aspartate-beta-semialdehyde [(S)-ASA] and pyruvate to 4-hydroxy-tetrahydrodipicolinate (HTPA).</text>
</comment>
<comment type="subunit">
    <text evidence="12">Homotetramer; dimer of dimers.</text>
</comment>
<evidence type="ECO:0000256" key="3">
    <source>
        <dbReference type="ARBA" id="ARBA00007592"/>
    </source>
</evidence>
<evidence type="ECO:0000313" key="17">
    <source>
        <dbReference type="Proteomes" id="UP000317288"/>
    </source>
</evidence>
<dbReference type="InterPro" id="IPR005263">
    <property type="entry name" value="DapA"/>
</dbReference>
<sequence length="292" mass="32544">MSQFAGTYSVLITPFDKDLEVDVERLRTFIDWQIEQGIHGLIPLGSTGEFLSMTDDERRLVAKTVIDQAGGRVPVLVGTGAENTNDVIRYSQEAEQLGADGLMIIPPYYSCPTEDELYHHYKQVSDSVSLPIMIYNNPNAANVDMMPETVARLAEIENVAYIKESTLEITRVRDILRLCGDKIGVFGGVLGFESYVEGAIGWVAVGSNVMPKEFADLYTATVVEKDLDRAREVYHHILPVIDFVFGHRYVSGTKALLESMGKSVGHPRPPRLPSPREDKVWADDIVRKLSLK</sequence>
<comment type="similarity">
    <text evidence="3 12 13">Belongs to the DapA family.</text>
</comment>
<feature type="active site" description="Proton donor/acceptor" evidence="12 14">
    <location>
        <position position="135"/>
    </location>
</feature>
<dbReference type="RefSeq" id="WP_144809448.1">
    <property type="nucleotide sequence ID" value="NZ_VNFE01000001.1"/>
</dbReference>
<dbReference type="InterPro" id="IPR002220">
    <property type="entry name" value="DapA-like"/>
</dbReference>
<dbReference type="NCBIfam" id="TIGR00674">
    <property type="entry name" value="dapA"/>
    <property type="match status" value="1"/>
</dbReference>
<feature type="active site" description="Schiff-base intermediate with substrate" evidence="12 14">
    <location>
        <position position="163"/>
    </location>
</feature>
<dbReference type="GO" id="GO:0019877">
    <property type="term" value="P:diaminopimelate biosynthetic process"/>
    <property type="evidence" value="ECO:0007669"/>
    <property type="project" value="UniProtKB-UniRule"/>
</dbReference>
<feature type="binding site" evidence="12 15">
    <location>
        <position position="203"/>
    </location>
    <ligand>
        <name>pyruvate</name>
        <dbReference type="ChEBI" id="CHEBI:15361"/>
    </ligand>
</feature>
<comment type="pathway">
    <text evidence="2 12">Amino-acid biosynthesis; L-lysine biosynthesis via DAP pathway; (S)-tetrahydrodipicolinate from L-aspartate: step 3/4.</text>
</comment>
<protein>
    <recommendedName>
        <fullName evidence="4 12">4-hydroxy-tetrahydrodipicolinate synthase</fullName>
        <shortName evidence="12">HTPA synthase</shortName>
        <ecNumber evidence="4 12">4.3.3.7</ecNumber>
    </recommendedName>
</protein>
<feature type="site" description="Part of a proton relay during catalysis" evidence="12">
    <location>
        <position position="46"/>
    </location>
</feature>
<accession>A0A558JDX1</accession>
<dbReference type="Gene3D" id="3.20.20.70">
    <property type="entry name" value="Aldolase class I"/>
    <property type="match status" value="1"/>
</dbReference>
<dbReference type="Proteomes" id="UP000317288">
    <property type="component" value="Unassembled WGS sequence"/>
</dbReference>
<dbReference type="AlphaFoldDB" id="A0A558JDX1"/>
<keyword evidence="7 12" id="KW-0220">Diaminopimelate biosynthesis</keyword>
<dbReference type="GO" id="GO:0008840">
    <property type="term" value="F:4-hydroxy-tetrahydrodipicolinate synthase activity"/>
    <property type="evidence" value="ECO:0007669"/>
    <property type="project" value="UniProtKB-UniRule"/>
</dbReference>
<comment type="subcellular location">
    <subcellularLocation>
        <location evidence="12">Cytoplasm</location>
    </subcellularLocation>
</comment>
<evidence type="ECO:0000256" key="11">
    <source>
        <dbReference type="ARBA" id="ARBA00047836"/>
    </source>
</evidence>
<dbReference type="EMBL" id="VNFE01000001">
    <property type="protein sequence ID" value="TVU91825.1"/>
    <property type="molecule type" value="Genomic_DNA"/>
</dbReference>
<evidence type="ECO:0000256" key="9">
    <source>
        <dbReference type="ARBA" id="ARBA00023239"/>
    </source>
</evidence>
<comment type="catalytic activity">
    <reaction evidence="11 12">
        <text>L-aspartate 4-semialdehyde + pyruvate = (2S,4S)-4-hydroxy-2,3,4,5-tetrahydrodipicolinate + H2O + H(+)</text>
        <dbReference type="Rhea" id="RHEA:34171"/>
        <dbReference type="ChEBI" id="CHEBI:15361"/>
        <dbReference type="ChEBI" id="CHEBI:15377"/>
        <dbReference type="ChEBI" id="CHEBI:15378"/>
        <dbReference type="ChEBI" id="CHEBI:67139"/>
        <dbReference type="ChEBI" id="CHEBI:537519"/>
        <dbReference type="EC" id="4.3.3.7"/>
    </reaction>
</comment>
<reference evidence="16 17" key="1">
    <citation type="submission" date="2019-07" db="EMBL/GenBank/DDBJ databases">
        <title>Diversity of Bacteria from Kongsfjorden, Arctic.</title>
        <authorList>
            <person name="Yu Y."/>
        </authorList>
    </citation>
    <scope>NUCLEOTIDE SEQUENCE [LARGE SCALE GENOMIC DNA]</scope>
    <source>
        <strain evidence="16 17">SM1922</strain>
    </source>
</reference>
<gene>
    <name evidence="12 16" type="primary">dapA</name>
    <name evidence="16" type="ORF">FQP89_01425</name>
</gene>